<feature type="transmembrane region" description="Helical" evidence="1">
    <location>
        <begin position="234"/>
        <end position="253"/>
    </location>
</feature>
<dbReference type="GO" id="GO:0140359">
    <property type="term" value="F:ABC-type transporter activity"/>
    <property type="evidence" value="ECO:0007669"/>
    <property type="project" value="InterPro"/>
</dbReference>
<dbReference type="PANTHER" id="PTHR43471">
    <property type="entry name" value="ABC TRANSPORTER PERMEASE"/>
    <property type="match status" value="1"/>
</dbReference>
<keyword evidence="4" id="KW-1185">Reference proteome</keyword>
<dbReference type="AlphaFoldDB" id="A0A1I0SC86"/>
<evidence type="ECO:0000313" key="4">
    <source>
        <dbReference type="Proteomes" id="UP000199310"/>
    </source>
</evidence>
<feature type="transmembrane region" description="Helical" evidence="1">
    <location>
        <begin position="747"/>
        <end position="765"/>
    </location>
</feature>
<organism evidence="3 4">
    <name type="scientific">Chitinophaga arvensicola</name>
    <dbReference type="NCBI Taxonomy" id="29529"/>
    <lineage>
        <taxon>Bacteria</taxon>
        <taxon>Pseudomonadati</taxon>
        <taxon>Bacteroidota</taxon>
        <taxon>Chitinophagia</taxon>
        <taxon>Chitinophagales</taxon>
        <taxon>Chitinophagaceae</taxon>
        <taxon>Chitinophaga</taxon>
    </lineage>
</organism>
<dbReference type="STRING" id="29529.SAMN04488122_5428"/>
<evidence type="ECO:0000256" key="1">
    <source>
        <dbReference type="SAM" id="Phobius"/>
    </source>
</evidence>
<dbReference type="InterPro" id="IPR019196">
    <property type="entry name" value="ABC_transp_unknown"/>
</dbReference>
<dbReference type="GO" id="GO:0005886">
    <property type="term" value="C:plasma membrane"/>
    <property type="evidence" value="ECO:0007669"/>
    <property type="project" value="UniProtKB-SubCell"/>
</dbReference>
<keyword evidence="1" id="KW-0812">Transmembrane</keyword>
<evidence type="ECO:0000259" key="2">
    <source>
        <dbReference type="Pfam" id="PF09822"/>
    </source>
</evidence>
<keyword evidence="1" id="KW-0472">Membrane</keyword>
<feature type="transmembrane region" description="Helical" evidence="1">
    <location>
        <begin position="12"/>
        <end position="35"/>
    </location>
</feature>
<accession>A0A1I0SC86</accession>
<keyword evidence="1" id="KW-1133">Transmembrane helix</keyword>
<feature type="transmembrane region" description="Helical" evidence="1">
    <location>
        <begin position="120"/>
        <end position="145"/>
    </location>
</feature>
<feature type="transmembrane region" description="Helical" evidence="1">
    <location>
        <begin position="73"/>
        <end position="93"/>
    </location>
</feature>
<reference evidence="4" key="1">
    <citation type="submission" date="2016-10" db="EMBL/GenBank/DDBJ databases">
        <authorList>
            <person name="Varghese N."/>
            <person name="Submissions S."/>
        </authorList>
    </citation>
    <scope>NUCLEOTIDE SEQUENCE [LARGE SCALE GENOMIC DNA]</scope>
    <source>
        <strain evidence="4">DSM 3695</strain>
    </source>
</reference>
<proteinExistence type="predicted"/>
<feature type="transmembrane region" description="Helical" evidence="1">
    <location>
        <begin position="265"/>
        <end position="283"/>
    </location>
</feature>
<evidence type="ECO:0000313" key="3">
    <source>
        <dbReference type="EMBL" id="SEW53352.1"/>
    </source>
</evidence>
<sequence>MIFKIAKTDLRNLFYSPVAWFLTIAFWIQTAYFYMNSLLPSAKWYGISVSNDPKFKGSGGSFTAQLFLMGESIFANILQNLYLFVPLLTMDLISREMNNGTIKLLYSSPIKTRDIVFGKYLAIMCYNLLLLGIVGIFLLTGYLNIQSADYGILLSSALGFYLLVCAYTAIGLFMSSLSTYPIVSAIGSFIVILVLGRIGTLWQQYDFVRDLTYFLSISGRTGKMLTGLITTKDILYFLVVIYLFVGFTLIRLKGARSYRSWPVRIGQYVLVFASAILIGFVGSRPGLIGYWDTTAGKVHTLRDNTQQIIRELGDEPVEVTLYTNLFAEGSALGFPEKRNEYLTRLWEPYLRFKPNITFRYVYYYDLKKQDSMLYWRFPGKNIDQIAKEVARGFEEPLSQFKTPAEIRQEVDLEPENYEMVMQLSYKGRKTFLRTFIDNVFWPQEAQVAAALKRLQLAKMPKVIFLTGNLERSVYKSGDREYSGHSTDKQSRNSLINNGFDIDTLCLDNQDIPRDVNIVVLADPKTALSEISQNKLRQYTDNGGNLLITGEPGKQDILNPVLGKMGVQMMAGTLVQVTRNYTPDMVTPYITYAATGLAEQPNLLRLRADWDTARLLMPGAAPLTQSDSNAFHMEPLMIADASTWLKAGKLVTDSAPPVFNPAEGDIKSSGFITSLKLTRSVNNKPQRIIICGDADFMNNNWLRTSLGIEQAFYSWMDNNDFPIYAHYAPPLDDKLNITYQGAVIEKTIYLWLIPGLLLLAGTVLLIRRKRQ</sequence>
<dbReference type="Pfam" id="PF12679">
    <property type="entry name" value="ABC2_membrane_2"/>
    <property type="match status" value="1"/>
</dbReference>
<feature type="transmembrane region" description="Helical" evidence="1">
    <location>
        <begin position="151"/>
        <end position="173"/>
    </location>
</feature>
<feature type="transmembrane region" description="Helical" evidence="1">
    <location>
        <begin position="180"/>
        <end position="202"/>
    </location>
</feature>
<name>A0A1I0SC86_9BACT</name>
<feature type="domain" description="ABC-type uncharacterised transport system" evidence="2">
    <location>
        <begin position="460"/>
        <end position="720"/>
    </location>
</feature>
<gene>
    <name evidence="3" type="ORF">SAMN04488122_5428</name>
</gene>
<dbReference type="EMBL" id="FOJG01000002">
    <property type="protein sequence ID" value="SEW53352.1"/>
    <property type="molecule type" value="Genomic_DNA"/>
</dbReference>
<protein>
    <submittedName>
        <fullName evidence="3">ABC-2 type transport system permease protein</fullName>
    </submittedName>
</protein>
<dbReference type="Proteomes" id="UP000199310">
    <property type="component" value="Unassembled WGS sequence"/>
</dbReference>
<dbReference type="Pfam" id="PF09822">
    <property type="entry name" value="ABC_transp_aux"/>
    <property type="match status" value="1"/>
</dbReference>
<dbReference type="RefSeq" id="WP_089900460.1">
    <property type="nucleotide sequence ID" value="NZ_FOJG01000002.1"/>
</dbReference>
<dbReference type="PANTHER" id="PTHR43471:SF10">
    <property type="entry name" value="SLL1107 PROTEIN"/>
    <property type="match status" value="1"/>
</dbReference>
<dbReference type="OrthoDB" id="609779at2"/>